<organism evidence="2 3">
    <name type="scientific">Arcicella aquatica</name>
    <dbReference type="NCBI Taxonomy" id="217141"/>
    <lineage>
        <taxon>Bacteria</taxon>
        <taxon>Pseudomonadati</taxon>
        <taxon>Bacteroidota</taxon>
        <taxon>Cytophagia</taxon>
        <taxon>Cytophagales</taxon>
        <taxon>Flectobacillaceae</taxon>
        <taxon>Arcicella</taxon>
    </lineage>
</organism>
<comment type="caution">
    <text evidence="2">The sequence shown here is derived from an EMBL/GenBank/DDBJ whole genome shotgun (WGS) entry which is preliminary data.</text>
</comment>
<dbReference type="RefSeq" id="WP_323248122.1">
    <property type="nucleotide sequence ID" value="NZ_JAYFUL010000008.1"/>
</dbReference>
<feature type="transmembrane region" description="Helical" evidence="1">
    <location>
        <begin position="74"/>
        <end position="93"/>
    </location>
</feature>
<keyword evidence="1" id="KW-0812">Transmembrane</keyword>
<accession>A0ABU5QKN8</accession>
<feature type="transmembrane region" description="Helical" evidence="1">
    <location>
        <begin position="35"/>
        <end position="54"/>
    </location>
</feature>
<evidence type="ECO:0000313" key="3">
    <source>
        <dbReference type="Proteomes" id="UP001304671"/>
    </source>
</evidence>
<keyword evidence="1" id="KW-0472">Membrane</keyword>
<feature type="transmembrane region" description="Helical" evidence="1">
    <location>
        <begin position="6"/>
        <end position="23"/>
    </location>
</feature>
<protein>
    <submittedName>
        <fullName evidence="2">Uncharacterized protein</fullName>
    </submittedName>
</protein>
<keyword evidence="1" id="KW-1133">Transmembrane helix</keyword>
<name>A0ABU5QKN8_9BACT</name>
<dbReference type="EMBL" id="JAYFUL010000008">
    <property type="protein sequence ID" value="MEA5257625.1"/>
    <property type="molecule type" value="Genomic_DNA"/>
</dbReference>
<evidence type="ECO:0000313" key="2">
    <source>
        <dbReference type="EMBL" id="MEA5257625.1"/>
    </source>
</evidence>
<dbReference type="Proteomes" id="UP001304671">
    <property type="component" value="Unassembled WGS sequence"/>
</dbReference>
<reference evidence="2 3" key="1">
    <citation type="submission" date="2023-12" db="EMBL/GenBank/DDBJ databases">
        <title>Novel species of the genus Arcicella isolated from rivers.</title>
        <authorList>
            <person name="Lu H."/>
        </authorList>
    </citation>
    <scope>NUCLEOTIDE SEQUENCE [LARGE SCALE GENOMIC DNA]</scope>
    <source>
        <strain evidence="2 3">LMG 21963</strain>
    </source>
</reference>
<evidence type="ECO:0000256" key="1">
    <source>
        <dbReference type="SAM" id="Phobius"/>
    </source>
</evidence>
<sequence>MNTILLIHSVLAVSIYFFMQKINKILSPRVSTFTVNILLIVFNVLVLIMIPICLGEILRVSLGENEEQSEQEQLLIFAPHILSFSMNLYNLFIANNKQLGNDSQIVSKEIF</sequence>
<gene>
    <name evidence="2" type="ORF">VB264_07510</name>
</gene>
<keyword evidence="3" id="KW-1185">Reference proteome</keyword>
<proteinExistence type="predicted"/>